<dbReference type="EMBL" id="UINC01114115">
    <property type="protein sequence ID" value="SVC84200.1"/>
    <property type="molecule type" value="Genomic_DNA"/>
</dbReference>
<name>A0A382QGY8_9ZZZZ</name>
<sequence>MAKSYYKKIHGVRYDRALLEAADERISGHGDSRISKKDAEEIVKLTKDGGRITETELNTLNYIRENYNFTPKAAEWFAGKLPAIEQAVHPDQLTQAESTQPPPLDQASSALPEQDPLPVTTSLPAEVTPAVEFPALEQAVHPDQKKHMAKSYYKKIHGVRYDRA</sequence>
<feature type="non-terminal residue" evidence="2">
    <location>
        <position position="164"/>
    </location>
</feature>
<reference evidence="2" key="1">
    <citation type="submission" date="2018-05" db="EMBL/GenBank/DDBJ databases">
        <authorList>
            <person name="Lanie J.A."/>
            <person name="Ng W.-L."/>
            <person name="Kazmierczak K.M."/>
            <person name="Andrzejewski T.M."/>
            <person name="Davidsen T.M."/>
            <person name="Wayne K.J."/>
            <person name="Tettelin H."/>
            <person name="Glass J.I."/>
            <person name="Rusch D."/>
            <person name="Podicherti R."/>
            <person name="Tsui H.-C.T."/>
            <person name="Winkler M.E."/>
        </authorList>
    </citation>
    <scope>NUCLEOTIDE SEQUENCE</scope>
</reference>
<organism evidence="2">
    <name type="scientific">marine metagenome</name>
    <dbReference type="NCBI Taxonomy" id="408172"/>
    <lineage>
        <taxon>unclassified sequences</taxon>
        <taxon>metagenomes</taxon>
        <taxon>ecological metagenomes</taxon>
    </lineage>
</organism>
<gene>
    <name evidence="2" type="ORF">METZ01_LOCUS337054</name>
</gene>
<evidence type="ECO:0000313" key="2">
    <source>
        <dbReference type="EMBL" id="SVC84200.1"/>
    </source>
</evidence>
<feature type="region of interest" description="Disordered" evidence="1">
    <location>
        <begin position="88"/>
        <end position="125"/>
    </location>
</feature>
<accession>A0A382QGY8</accession>
<protein>
    <submittedName>
        <fullName evidence="2">Uncharacterized protein</fullName>
    </submittedName>
</protein>
<dbReference type="AlphaFoldDB" id="A0A382QGY8"/>
<evidence type="ECO:0000256" key="1">
    <source>
        <dbReference type="SAM" id="MobiDB-lite"/>
    </source>
</evidence>
<proteinExistence type="predicted"/>